<proteinExistence type="predicted"/>
<sequence length="91" mass="10041">MKSSLLSSRTVWGMYSSRNIFTNWFQVISRGTTSLSGWRCHQSLAVPWSTWTAMAILSSSLSIRSSSKVRVSFNSHASTMSGSEDPSKSTT</sequence>
<reference evidence="1" key="1">
    <citation type="submission" date="2022-08" db="EMBL/GenBank/DDBJ databases">
        <authorList>
            <person name="Gutierrez-Valencia J."/>
        </authorList>
    </citation>
    <scope>NUCLEOTIDE SEQUENCE</scope>
</reference>
<name>A0AAV0Q5M8_9ROSI</name>
<dbReference type="EMBL" id="CAMGYJ010000009">
    <property type="protein sequence ID" value="CAI0539434.1"/>
    <property type="molecule type" value="Genomic_DNA"/>
</dbReference>
<feature type="non-terminal residue" evidence="1">
    <location>
        <position position="91"/>
    </location>
</feature>
<protein>
    <submittedName>
        <fullName evidence="1">Uncharacterized protein</fullName>
    </submittedName>
</protein>
<dbReference type="AlphaFoldDB" id="A0AAV0Q5M8"/>
<gene>
    <name evidence="1" type="ORF">LITE_LOCUS41320</name>
</gene>
<evidence type="ECO:0000313" key="1">
    <source>
        <dbReference type="EMBL" id="CAI0539434.1"/>
    </source>
</evidence>
<dbReference type="Proteomes" id="UP001154282">
    <property type="component" value="Unassembled WGS sequence"/>
</dbReference>
<organism evidence="1 2">
    <name type="scientific">Linum tenue</name>
    <dbReference type="NCBI Taxonomy" id="586396"/>
    <lineage>
        <taxon>Eukaryota</taxon>
        <taxon>Viridiplantae</taxon>
        <taxon>Streptophyta</taxon>
        <taxon>Embryophyta</taxon>
        <taxon>Tracheophyta</taxon>
        <taxon>Spermatophyta</taxon>
        <taxon>Magnoliopsida</taxon>
        <taxon>eudicotyledons</taxon>
        <taxon>Gunneridae</taxon>
        <taxon>Pentapetalae</taxon>
        <taxon>rosids</taxon>
        <taxon>fabids</taxon>
        <taxon>Malpighiales</taxon>
        <taxon>Linaceae</taxon>
        <taxon>Linum</taxon>
    </lineage>
</organism>
<keyword evidence="2" id="KW-1185">Reference proteome</keyword>
<evidence type="ECO:0000313" key="2">
    <source>
        <dbReference type="Proteomes" id="UP001154282"/>
    </source>
</evidence>
<comment type="caution">
    <text evidence="1">The sequence shown here is derived from an EMBL/GenBank/DDBJ whole genome shotgun (WGS) entry which is preliminary data.</text>
</comment>
<accession>A0AAV0Q5M8</accession>